<dbReference type="WBParaSite" id="JU765_v2.g12061.t1">
    <property type="protein sequence ID" value="JU765_v2.g12061.t1"/>
    <property type="gene ID" value="JU765_v2.g12061"/>
</dbReference>
<protein>
    <submittedName>
        <fullName evidence="2">SGNH domain-containing protein</fullName>
    </submittedName>
</protein>
<dbReference type="Proteomes" id="UP000887576">
    <property type="component" value="Unplaced"/>
</dbReference>
<name>A0AC34Q1V8_9BILA</name>
<evidence type="ECO:0000313" key="2">
    <source>
        <dbReference type="WBParaSite" id="JU765_v2.g12061.t1"/>
    </source>
</evidence>
<proteinExistence type="predicted"/>
<organism evidence="1 2">
    <name type="scientific">Panagrolaimus sp. JU765</name>
    <dbReference type="NCBI Taxonomy" id="591449"/>
    <lineage>
        <taxon>Eukaryota</taxon>
        <taxon>Metazoa</taxon>
        <taxon>Ecdysozoa</taxon>
        <taxon>Nematoda</taxon>
        <taxon>Chromadorea</taxon>
        <taxon>Rhabditida</taxon>
        <taxon>Tylenchina</taxon>
        <taxon>Panagrolaimomorpha</taxon>
        <taxon>Panagrolaimoidea</taxon>
        <taxon>Panagrolaimidae</taxon>
        <taxon>Panagrolaimus</taxon>
    </lineage>
</organism>
<reference evidence="2" key="1">
    <citation type="submission" date="2022-11" db="UniProtKB">
        <authorList>
            <consortium name="WormBaseParasite"/>
        </authorList>
    </citation>
    <scope>IDENTIFICATION</scope>
</reference>
<evidence type="ECO:0000313" key="1">
    <source>
        <dbReference type="Proteomes" id="UP000887576"/>
    </source>
</evidence>
<sequence length="206" mass="23928">MGNGTGTILIAGNSFALWHWKTLQQAMNWKFRKADLFSRGVCLLFTDLNVKDERFDCDKSRDHFVNILERIKPDMLIIDQKLSLNYHLRLPITEPDNATQIIIDSFKLFSNFTQKIVIIEPNFSIENKHQIPAQVFSKIYPRKPSILNWTISIKEIEAEMDPSWKRIQKAVESCPKCELLPTRQQFCGRDGTTKKQKCHCSVTMPI</sequence>
<accession>A0AC34Q1V8</accession>